<sequence>MDRIFDRAVCFAVQAHSGMTRKGSKTPYIVHPLEAACIAATLTDDEEVLAVAVLHDTIEDTPVTAEEIRAQFGGRVCALVLAETEEKRPSLPASDTWQMRKQETIDALAHAGREEQILILSDKLSNLRSIFRIWCSEGDSVFELFHEKDKSRQEWYYRSIAKGLTLLRDTPACREYEALLDAIFS</sequence>
<dbReference type="PANTHER" id="PTHR46246:SF1">
    <property type="entry name" value="GUANOSINE-3',5'-BIS(DIPHOSPHATE) 3'-PYROPHOSPHOHYDROLASE MESH1"/>
    <property type="match status" value="1"/>
</dbReference>
<dbReference type="SUPFAM" id="SSF109604">
    <property type="entry name" value="HD-domain/PDEase-like"/>
    <property type="match status" value="1"/>
</dbReference>
<dbReference type="Pfam" id="PF13328">
    <property type="entry name" value="HD_4"/>
    <property type="match status" value="1"/>
</dbReference>
<evidence type="ECO:0000259" key="1">
    <source>
        <dbReference type="SMART" id="SM00471"/>
    </source>
</evidence>
<dbReference type="InterPro" id="IPR003607">
    <property type="entry name" value="HD/PDEase_dom"/>
</dbReference>
<evidence type="ECO:0000313" key="3">
    <source>
        <dbReference type="Proteomes" id="UP000824102"/>
    </source>
</evidence>
<accession>A0A9D2G4Q8</accession>
<dbReference type="AlphaFoldDB" id="A0A9D2G4Q8"/>
<feature type="domain" description="HD/PDEase" evidence="1">
    <location>
        <begin position="24"/>
        <end position="136"/>
    </location>
</feature>
<dbReference type="Gene3D" id="1.10.3210.10">
    <property type="entry name" value="Hypothetical protein af1432"/>
    <property type="match status" value="1"/>
</dbReference>
<dbReference type="PANTHER" id="PTHR46246">
    <property type="entry name" value="GUANOSINE-3',5'-BIS(DIPHOSPHATE) 3'-PYROPHOSPHOHYDROLASE MESH1"/>
    <property type="match status" value="1"/>
</dbReference>
<dbReference type="EMBL" id="DXBB01000029">
    <property type="protein sequence ID" value="HIZ72211.1"/>
    <property type="molecule type" value="Genomic_DNA"/>
</dbReference>
<comment type="caution">
    <text evidence="2">The sequence shown here is derived from an EMBL/GenBank/DDBJ whole genome shotgun (WGS) entry which is preliminary data.</text>
</comment>
<dbReference type="SMART" id="SM00471">
    <property type="entry name" value="HDc"/>
    <property type="match status" value="1"/>
</dbReference>
<evidence type="ECO:0000313" key="2">
    <source>
        <dbReference type="EMBL" id="HIZ72211.1"/>
    </source>
</evidence>
<proteinExistence type="predicted"/>
<organism evidence="2 3">
    <name type="scientific">Candidatus Gallimonas intestinavium</name>
    <dbReference type="NCBI Taxonomy" id="2838603"/>
    <lineage>
        <taxon>Bacteria</taxon>
        <taxon>Bacillati</taxon>
        <taxon>Bacillota</taxon>
        <taxon>Clostridia</taxon>
        <taxon>Candidatus Gallimonas</taxon>
    </lineage>
</organism>
<reference evidence="2" key="2">
    <citation type="submission" date="2021-04" db="EMBL/GenBank/DDBJ databases">
        <authorList>
            <person name="Gilroy R."/>
        </authorList>
    </citation>
    <scope>NUCLEOTIDE SEQUENCE</scope>
    <source>
        <strain evidence="2">ChiW7-2402</strain>
    </source>
</reference>
<protein>
    <submittedName>
        <fullName evidence="2">HD domain-containing protein</fullName>
    </submittedName>
</protein>
<dbReference type="Proteomes" id="UP000824102">
    <property type="component" value="Unassembled WGS sequence"/>
</dbReference>
<reference evidence="2" key="1">
    <citation type="journal article" date="2021" name="PeerJ">
        <title>Extensive microbial diversity within the chicken gut microbiome revealed by metagenomics and culture.</title>
        <authorList>
            <person name="Gilroy R."/>
            <person name="Ravi A."/>
            <person name="Getino M."/>
            <person name="Pursley I."/>
            <person name="Horton D.L."/>
            <person name="Alikhan N.F."/>
            <person name="Baker D."/>
            <person name="Gharbi K."/>
            <person name="Hall N."/>
            <person name="Watson M."/>
            <person name="Adriaenssens E.M."/>
            <person name="Foster-Nyarko E."/>
            <person name="Jarju S."/>
            <person name="Secka A."/>
            <person name="Antonio M."/>
            <person name="Oren A."/>
            <person name="Chaudhuri R.R."/>
            <person name="La Ragione R."/>
            <person name="Hildebrand F."/>
            <person name="Pallen M.J."/>
        </authorList>
    </citation>
    <scope>NUCLEOTIDE SEQUENCE</scope>
    <source>
        <strain evidence="2">ChiW7-2402</strain>
    </source>
</reference>
<dbReference type="GO" id="GO:0008893">
    <property type="term" value="F:guanosine-3',5'-bis(diphosphate) 3'-diphosphatase activity"/>
    <property type="evidence" value="ECO:0007669"/>
    <property type="project" value="TreeGrafter"/>
</dbReference>
<gene>
    <name evidence="2" type="ORF">H9964_01365</name>
</gene>
<name>A0A9D2G4Q8_9FIRM</name>
<dbReference type="InterPro" id="IPR052194">
    <property type="entry name" value="MESH1"/>
</dbReference>